<evidence type="ECO:0000256" key="1">
    <source>
        <dbReference type="ARBA" id="ARBA00004196"/>
    </source>
</evidence>
<dbReference type="InterPro" id="IPR058792">
    <property type="entry name" value="Beta-barrel_RND_2"/>
</dbReference>
<dbReference type="GO" id="GO:0030313">
    <property type="term" value="C:cell envelope"/>
    <property type="evidence" value="ECO:0007669"/>
    <property type="project" value="UniProtKB-SubCell"/>
</dbReference>
<name>A0A316AN84_9BACT</name>
<dbReference type="Pfam" id="PF25954">
    <property type="entry name" value="Beta-barrel_RND_2"/>
    <property type="match status" value="1"/>
</dbReference>
<dbReference type="OrthoDB" id="869610at2"/>
<comment type="subcellular location">
    <subcellularLocation>
        <location evidence="1">Cell envelope</location>
    </subcellularLocation>
</comment>
<accession>A0A316AN84</accession>
<proteinExistence type="predicted"/>
<dbReference type="PANTHER" id="PTHR32347">
    <property type="entry name" value="EFFLUX SYSTEM COMPONENT YKNX-RELATED"/>
    <property type="match status" value="1"/>
</dbReference>
<dbReference type="SUPFAM" id="SSF111369">
    <property type="entry name" value="HlyD-like secretion proteins"/>
    <property type="match status" value="1"/>
</dbReference>
<evidence type="ECO:0000259" key="4">
    <source>
        <dbReference type="Pfam" id="PF25954"/>
    </source>
</evidence>
<dbReference type="PROSITE" id="PS51257">
    <property type="entry name" value="PROKAR_LIPOPROTEIN"/>
    <property type="match status" value="1"/>
</dbReference>
<protein>
    <submittedName>
        <fullName evidence="5">RND family efflux transporter MFP subunit</fullName>
    </submittedName>
</protein>
<comment type="caution">
    <text evidence="5">The sequence shown here is derived from an EMBL/GenBank/DDBJ whole genome shotgun (WGS) entry which is preliminary data.</text>
</comment>
<keyword evidence="2 3" id="KW-0175">Coiled coil</keyword>
<dbReference type="AlphaFoldDB" id="A0A316AN84"/>
<dbReference type="RefSeq" id="WP_109674024.1">
    <property type="nucleotide sequence ID" value="NZ_QGDT01000003.1"/>
</dbReference>
<reference evidence="5 6" key="1">
    <citation type="submission" date="2018-03" db="EMBL/GenBank/DDBJ databases">
        <title>Genomic Encyclopedia of Archaeal and Bacterial Type Strains, Phase II (KMG-II): from individual species to whole genera.</title>
        <authorList>
            <person name="Goeker M."/>
        </authorList>
    </citation>
    <scope>NUCLEOTIDE SEQUENCE [LARGE SCALE GENOMIC DNA]</scope>
    <source>
        <strain evidence="5 6">DSM 100346</strain>
    </source>
</reference>
<evidence type="ECO:0000256" key="2">
    <source>
        <dbReference type="ARBA" id="ARBA00023054"/>
    </source>
</evidence>
<dbReference type="Gene3D" id="1.10.287.470">
    <property type="entry name" value="Helix hairpin bin"/>
    <property type="match status" value="1"/>
</dbReference>
<evidence type="ECO:0000313" key="5">
    <source>
        <dbReference type="EMBL" id="PWJ58918.1"/>
    </source>
</evidence>
<evidence type="ECO:0000256" key="3">
    <source>
        <dbReference type="SAM" id="Coils"/>
    </source>
</evidence>
<sequence>MKLYITLIILIGLFACQSKTEHLKPTVGPITESVYASGIVKSRNQYQAYAASPGIISKLLVRKGQVVSKGTPIIQITNVTAKLNTDNAALTAQYASEAANKEKLEELTIAIDLAQTKRDNDWSMLERQKALWAKNIGTRNELDARTLTYQNSENALETAKLRLADLKKQIAFQRKQSLKLLEISKSMAQDYTVRSEIDGTVYDIFKEAGEMVNATTPVAIVGASDDFVLELQIDENDIASLKIGQNLFLSMDSYKGQLFEAVVSSIIPVMNERSKSFTVEADFIKAPPTLYPYLTCEANIVISKKDKVLTIPRNYLMPGDSVMLENNIKRKVVTGLKDYQRVEIISGITENDLITIPQE</sequence>
<feature type="domain" description="CusB-like beta-barrel" evidence="4">
    <location>
        <begin position="229"/>
        <end position="281"/>
    </location>
</feature>
<dbReference type="EMBL" id="QGDT01000003">
    <property type="protein sequence ID" value="PWJ58918.1"/>
    <property type="molecule type" value="Genomic_DNA"/>
</dbReference>
<keyword evidence="6" id="KW-1185">Reference proteome</keyword>
<gene>
    <name evidence="5" type="ORF">CLV98_103286</name>
</gene>
<organism evidence="5 6">
    <name type="scientific">Dyadobacter jejuensis</name>
    <dbReference type="NCBI Taxonomy" id="1082580"/>
    <lineage>
        <taxon>Bacteria</taxon>
        <taxon>Pseudomonadati</taxon>
        <taxon>Bacteroidota</taxon>
        <taxon>Cytophagia</taxon>
        <taxon>Cytophagales</taxon>
        <taxon>Spirosomataceae</taxon>
        <taxon>Dyadobacter</taxon>
    </lineage>
</organism>
<feature type="coiled-coil region" evidence="3">
    <location>
        <begin position="149"/>
        <end position="176"/>
    </location>
</feature>
<dbReference type="Proteomes" id="UP000245880">
    <property type="component" value="Unassembled WGS sequence"/>
</dbReference>
<dbReference type="Gene3D" id="2.40.30.170">
    <property type="match status" value="1"/>
</dbReference>
<dbReference type="Gene3D" id="2.40.420.20">
    <property type="match status" value="1"/>
</dbReference>
<dbReference type="InterPro" id="IPR050465">
    <property type="entry name" value="UPF0194_transport"/>
</dbReference>
<evidence type="ECO:0000313" key="6">
    <source>
        <dbReference type="Proteomes" id="UP000245880"/>
    </source>
</evidence>
<dbReference type="Gene3D" id="2.40.50.100">
    <property type="match status" value="1"/>
</dbReference>
<dbReference type="PANTHER" id="PTHR32347:SF14">
    <property type="entry name" value="EFFLUX SYSTEM COMPONENT YKNX-RELATED"/>
    <property type="match status" value="1"/>
</dbReference>